<keyword evidence="6" id="KW-0175">Coiled coil</keyword>
<evidence type="ECO:0000256" key="1">
    <source>
        <dbReference type="ARBA" id="ARBA00000085"/>
    </source>
</evidence>
<dbReference type="InterPro" id="IPR005467">
    <property type="entry name" value="His_kinase_dom"/>
</dbReference>
<dbReference type="NCBIfam" id="TIGR00229">
    <property type="entry name" value="sensory_box"/>
    <property type="match status" value="1"/>
</dbReference>
<dbReference type="InterPro" id="IPR035965">
    <property type="entry name" value="PAS-like_dom_sf"/>
</dbReference>
<evidence type="ECO:0000313" key="10">
    <source>
        <dbReference type="EMBL" id="PRY87545.1"/>
    </source>
</evidence>
<dbReference type="PROSITE" id="PS50112">
    <property type="entry name" value="PAS"/>
    <property type="match status" value="1"/>
</dbReference>
<dbReference type="InterPro" id="IPR003661">
    <property type="entry name" value="HisK_dim/P_dom"/>
</dbReference>
<dbReference type="InterPro" id="IPR036097">
    <property type="entry name" value="HisK_dim/P_sf"/>
</dbReference>
<comment type="catalytic activity">
    <reaction evidence="1">
        <text>ATP + protein L-histidine = ADP + protein N-phospho-L-histidine.</text>
        <dbReference type="EC" id="2.7.13.3"/>
    </reaction>
</comment>
<dbReference type="Pfam" id="PF02518">
    <property type="entry name" value="HATPase_c"/>
    <property type="match status" value="1"/>
</dbReference>
<protein>
    <recommendedName>
        <fullName evidence="2">histidine kinase</fullName>
        <ecNumber evidence="2">2.7.13.3</ecNumber>
    </recommendedName>
</protein>
<dbReference type="InterPro" id="IPR000014">
    <property type="entry name" value="PAS"/>
</dbReference>
<dbReference type="InterPro" id="IPR003594">
    <property type="entry name" value="HATPase_dom"/>
</dbReference>
<keyword evidence="7" id="KW-1133">Transmembrane helix</keyword>
<dbReference type="Pfam" id="PF07495">
    <property type="entry name" value="Y_Y_Y"/>
    <property type="match status" value="1"/>
</dbReference>
<dbReference type="GO" id="GO:0000155">
    <property type="term" value="F:phosphorelay sensor kinase activity"/>
    <property type="evidence" value="ECO:0007669"/>
    <property type="project" value="InterPro"/>
</dbReference>
<dbReference type="Pfam" id="PF13188">
    <property type="entry name" value="PAS_8"/>
    <property type="match status" value="1"/>
</dbReference>
<evidence type="ECO:0000259" key="9">
    <source>
        <dbReference type="PROSITE" id="PS50112"/>
    </source>
</evidence>
<dbReference type="EC" id="2.7.13.3" evidence="2"/>
<dbReference type="InterPro" id="IPR036890">
    <property type="entry name" value="HATPase_C_sf"/>
</dbReference>
<evidence type="ECO:0000313" key="11">
    <source>
        <dbReference type="Proteomes" id="UP000238157"/>
    </source>
</evidence>
<dbReference type="Gene3D" id="3.30.450.20">
    <property type="entry name" value="PAS domain"/>
    <property type="match status" value="1"/>
</dbReference>
<comment type="caution">
    <text evidence="10">The sequence shown here is derived from an EMBL/GenBank/DDBJ whole genome shotgun (WGS) entry which is preliminary data.</text>
</comment>
<dbReference type="CDD" id="cd00130">
    <property type="entry name" value="PAS"/>
    <property type="match status" value="1"/>
</dbReference>
<dbReference type="SUPFAM" id="SSF63829">
    <property type="entry name" value="Calcium-dependent phosphotriesterase"/>
    <property type="match status" value="2"/>
</dbReference>
<evidence type="ECO:0000256" key="3">
    <source>
        <dbReference type="ARBA" id="ARBA00022553"/>
    </source>
</evidence>
<feature type="coiled-coil region" evidence="6">
    <location>
        <begin position="899"/>
        <end position="926"/>
    </location>
</feature>
<evidence type="ECO:0000256" key="7">
    <source>
        <dbReference type="SAM" id="Phobius"/>
    </source>
</evidence>
<reference evidence="10 11" key="1">
    <citation type="submission" date="2018-03" db="EMBL/GenBank/DDBJ databases">
        <title>Genomic Encyclopedia of Archaeal and Bacterial Type Strains, Phase II (KMG-II): from individual species to whole genera.</title>
        <authorList>
            <person name="Goeker M."/>
        </authorList>
    </citation>
    <scope>NUCLEOTIDE SEQUENCE [LARGE SCALE GENOMIC DNA]</scope>
    <source>
        <strain evidence="10 11">DSM 27929</strain>
    </source>
</reference>
<dbReference type="InterPro" id="IPR011110">
    <property type="entry name" value="Reg_prop"/>
</dbReference>
<feature type="domain" description="PAS" evidence="9">
    <location>
        <begin position="781"/>
        <end position="852"/>
    </location>
</feature>
<dbReference type="Pfam" id="PF07494">
    <property type="entry name" value="Reg_prop"/>
    <property type="match status" value="1"/>
</dbReference>
<dbReference type="Gene3D" id="2.130.10.10">
    <property type="entry name" value="YVTN repeat-like/Quinoprotein amine dehydrogenase"/>
    <property type="match status" value="3"/>
</dbReference>
<dbReference type="EMBL" id="PVTR01000006">
    <property type="protein sequence ID" value="PRY87545.1"/>
    <property type="molecule type" value="Genomic_DNA"/>
</dbReference>
<name>A0A2T0WLI9_9BACT</name>
<accession>A0A2T0WLI9</accession>
<keyword evidence="3" id="KW-0597">Phosphoprotein</keyword>
<dbReference type="FunFam" id="3.30.565.10:FF:000006">
    <property type="entry name" value="Sensor histidine kinase WalK"/>
    <property type="match status" value="1"/>
</dbReference>
<dbReference type="Pfam" id="PF00512">
    <property type="entry name" value="HisKA"/>
    <property type="match status" value="1"/>
</dbReference>
<dbReference type="SUPFAM" id="SSF47384">
    <property type="entry name" value="Homodimeric domain of signal transducing histidine kinase"/>
    <property type="match status" value="1"/>
</dbReference>
<evidence type="ECO:0000256" key="5">
    <source>
        <dbReference type="ARBA" id="ARBA00022777"/>
    </source>
</evidence>
<dbReference type="CDD" id="cd00082">
    <property type="entry name" value="HisKA"/>
    <property type="match status" value="1"/>
</dbReference>
<dbReference type="InterPro" id="IPR011123">
    <property type="entry name" value="Y_Y_Y"/>
</dbReference>
<dbReference type="Gene3D" id="3.30.565.10">
    <property type="entry name" value="Histidine kinase-like ATPase, C-terminal domain"/>
    <property type="match status" value="1"/>
</dbReference>
<dbReference type="PANTHER" id="PTHR43547">
    <property type="entry name" value="TWO-COMPONENT HISTIDINE KINASE"/>
    <property type="match status" value="1"/>
</dbReference>
<keyword evidence="5" id="KW-0418">Kinase</keyword>
<feature type="transmembrane region" description="Helical" evidence="7">
    <location>
        <begin position="738"/>
        <end position="759"/>
    </location>
</feature>
<dbReference type="RefSeq" id="WP_106133832.1">
    <property type="nucleotide sequence ID" value="NZ_PVTR01000006.1"/>
</dbReference>
<gene>
    <name evidence="10" type="ORF">CLW00_106171</name>
</gene>
<organism evidence="10 11">
    <name type="scientific">Mongoliibacter ruber</name>
    <dbReference type="NCBI Taxonomy" id="1750599"/>
    <lineage>
        <taxon>Bacteria</taxon>
        <taxon>Pseudomonadati</taxon>
        <taxon>Bacteroidota</taxon>
        <taxon>Cytophagia</taxon>
        <taxon>Cytophagales</taxon>
        <taxon>Cyclobacteriaceae</taxon>
        <taxon>Mongoliibacter</taxon>
    </lineage>
</organism>
<evidence type="ECO:0000256" key="4">
    <source>
        <dbReference type="ARBA" id="ARBA00022679"/>
    </source>
</evidence>
<keyword evidence="4" id="KW-0808">Transferase</keyword>
<dbReference type="AlphaFoldDB" id="A0A2T0WLI9"/>
<evidence type="ECO:0000259" key="8">
    <source>
        <dbReference type="PROSITE" id="PS50109"/>
    </source>
</evidence>
<dbReference type="PANTHER" id="PTHR43547:SF2">
    <property type="entry name" value="HYBRID SIGNAL TRANSDUCTION HISTIDINE KINASE C"/>
    <property type="match status" value="1"/>
</dbReference>
<dbReference type="Gene3D" id="1.10.287.130">
    <property type="match status" value="1"/>
</dbReference>
<dbReference type="SUPFAM" id="SSF55874">
    <property type="entry name" value="ATPase domain of HSP90 chaperone/DNA topoisomerase II/histidine kinase"/>
    <property type="match status" value="1"/>
</dbReference>
<proteinExistence type="predicted"/>
<dbReference type="SMART" id="SM00387">
    <property type="entry name" value="HATPase_c"/>
    <property type="match status" value="1"/>
</dbReference>
<dbReference type="PROSITE" id="PS50109">
    <property type="entry name" value="HIS_KIN"/>
    <property type="match status" value="1"/>
</dbReference>
<keyword evidence="11" id="KW-1185">Reference proteome</keyword>
<dbReference type="OrthoDB" id="9806995at2"/>
<dbReference type="InterPro" id="IPR013783">
    <property type="entry name" value="Ig-like_fold"/>
</dbReference>
<dbReference type="Gene3D" id="2.60.40.10">
    <property type="entry name" value="Immunoglobulins"/>
    <property type="match status" value="1"/>
</dbReference>
<evidence type="ECO:0000256" key="2">
    <source>
        <dbReference type="ARBA" id="ARBA00012438"/>
    </source>
</evidence>
<feature type="domain" description="Histidine kinase" evidence="8">
    <location>
        <begin position="926"/>
        <end position="1142"/>
    </location>
</feature>
<dbReference type="PRINTS" id="PR00344">
    <property type="entry name" value="BCTRLSENSOR"/>
</dbReference>
<dbReference type="InterPro" id="IPR015943">
    <property type="entry name" value="WD40/YVTN_repeat-like_dom_sf"/>
</dbReference>
<dbReference type="Proteomes" id="UP000238157">
    <property type="component" value="Unassembled WGS sequence"/>
</dbReference>
<keyword evidence="7" id="KW-0812">Transmembrane</keyword>
<sequence>MKKSLLLLILNFLIFQLAFAQVFQFNRFIRGLELPTDNVFEIVQDDTGKMWFNTAQGVFFSDGFSTHTLPETIANQLSFKVGLLKDGDGKIWVYNQFGPIKAFLWDYFEWREYEFPEELLASNSQIQHKLLTVGEGNHLCVFLQSDTTLSVFKNKQWSYYSLPHNELGAFQSVLRKEDSFLLLFRNKAVVLDENGLSDFDFKGIDLPAPVSHIEYDASRELFFFLGKDYLASGKEIDQPEKIHHSGFVRNIYSLIDYSGLQVVEGIVFFHYNSHLYKLDLDKESIVEIDAFDELKSYNIYYAYVDRQDILWLGSHRGVLNIKSLRFQNFKFNPLLDDEVTAINELEPGVFLLGFNNGLQIFSEGNVSTVVEDQKLRGQPRNRITNFSRDKNGIIWFSSNLEGLGRYNPKTNDLNFTPSPFEKFVTAVSAIGDSLFVVSRDRVYLSSIYNQADSHFDNDITQLFLDKLDQQEAFFRKVNKLSDGRMVYMQGGSNVLKDGLYEDKDMLTVVGFDFLDLGDSVLFGTEEGLKLWKNGEFDFFQINGLRINRPVYALLKDSRGNIWIGTDRGVYKYNGEILRNFDERNGLSGTEINRGAFKEGTDGKIYIGTQRGLSIYQPDDDLRWDFKPFVSMGGINLINSPGKRFKLDDIPYSENSIRIDYDAISFLQVSDLVVSYKLEGYDEDWVELINPIDNTLYFNNLPPGEYQLHLKAGLRGLDMSEVVSSERFIIRKPMYLQSWFVVVVLLTFLGIGFLLSTLLSQVKKQGALKKKIDEKTAEAKVNEDQFKNVWNSSQDGLVISVEGGKVIFANPAMTTLSGLDISEVTEPNVTDFFTDPDYYYDQRVLLLDMLKESGGDVVKTDMKMPFKSGLKDVEFYITYLDSSVEGKKVFLSVFRDISTKKEYEESLKEAKEKAEESSRLKTNFLANMSHEIRTPLNGIMGTAENIIIERKDDEELINQLEIIRESGERLLETINSILDLSKIEANKMDLVFKETNINDFLSKVLVPLKSLAVKKGLLLRVRYETPSFETSIDQRYLEMIVNNLVGNAIKYSEKGMITVTIKENDRHLFFQVKDEGVGISEDFLTKLFIPFEQESGGYGREYEGSGLGLVITKNLISLLKGNISVESKKGEGTCVTVLLPLYSN</sequence>
<keyword evidence="7" id="KW-0472">Membrane</keyword>
<evidence type="ECO:0000256" key="6">
    <source>
        <dbReference type="SAM" id="Coils"/>
    </source>
</evidence>
<dbReference type="SUPFAM" id="SSF55785">
    <property type="entry name" value="PYP-like sensor domain (PAS domain)"/>
    <property type="match status" value="1"/>
</dbReference>
<dbReference type="SMART" id="SM00388">
    <property type="entry name" value="HisKA"/>
    <property type="match status" value="1"/>
</dbReference>
<dbReference type="InterPro" id="IPR004358">
    <property type="entry name" value="Sig_transdc_His_kin-like_C"/>
</dbReference>